<dbReference type="GO" id="GO:0005886">
    <property type="term" value="C:plasma membrane"/>
    <property type="evidence" value="ECO:0007669"/>
    <property type="project" value="UniProtKB-UniRule"/>
</dbReference>
<dbReference type="EMBL" id="MHMN01000054">
    <property type="protein sequence ID" value="OGZ26862.1"/>
    <property type="molecule type" value="Genomic_DNA"/>
</dbReference>
<dbReference type="PANTHER" id="PTHR30518">
    <property type="entry name" value="ENDOLYTIC MUREIN TRANSGLYCOSYLASE"/>
    <property type="match status" value="1"/>
</dbReference>
<evidence type="ECO:0000256" key="1">
    <source>
        <dbReference type="ARBA" id="ARBA00022475"/>
    </source>
</evidence>
<proteinExistence type="inferred from homology"/>
<comment type="caution">
    <text evidence="8">The sequence shown here is derived from an EMBL/GenBank/DDBJ whole genome shotgun (WGS) entry which is preliminary data.</text>
</comment>
<name>A0A1G2EMU2_9BACT</name>
<dbReference type="GO" id="GO:0071555">
    <property type="term" value="P:cell wall organization"/>
    <property type="evidence" value="ECO:0007669"/>
    <property type="project" value="UniProtKB-KW"/>
</dbReference>
<evidence type="ECO:0000256" key="5">
    <source>
        <dbReference type="ARBA" id="ARBA00023239"/>
    </source>
</evidence>
<keyword evidence="2 7" id="KW-0812">Transmembrane</keyword>
<reference evidence="8 9" key="1">
    <citation type="journal article" date="2016" name="Nat. Commun.">
        <title>Thousands of microbial genomes shed light on interconnected biogeochemical processes in an aquifer system.</title>
        <authorList>
            <person name="Anantharaman K."/>
            <person name="Brown C.T."/>
            <person name="Hug L.A."/>
            <person name="Sharon I."/>
            <person name="Castelle C.J."/>
            <person name="Probst A.J."/>
            <person name="Thomas B.C."/>
            <person name="Singh A."/>
            <person name="Wilkins M.J."/>
            <person name="Karaoz U."/>
            <person name="Brodie E.L."/>
            <person name="Williams K.H."/>
            <person name="Hubbard S.S."/>
            <person name="Banfield J.F."/>
        </authorList>
    </citation>
    <scope>NUCLEOTIDE SEQUENCE [LARGE SCALE GENOMIC DNA]</scope>
</reference>
<comment type="function">
    <text evidence="7">Functions as a peptidoglycan terminase that cleaves nascent peptidoglycan strands endolytically to terminate their elongation.</text>
</comment>
<accession>A0A1G2EMU2</accession>
<evidence type="ECO:0000256" key="6">
    <source>
        <dbReference type="ARBA" id="ARBA00023316"/>
    </source>
</evidence>
<dbReference type="Gene3D" id="3.30.1490.480">
    <property type="entry name" value="Endolytic murein transglycosylase"/>
    <property type="match status" value="1"/>
</dbReference>
<sequence>MERKMKKYLILVLAIILFSFIFVFQGIYLPQNASSKEEEPFLVRRGESLSRVAENLEERGLIKNKMFFILYAVIMGKSENIKAGEYAVSSSMAVPEILNKFSLGERIKKTITVIEGWNLRDISEHLKEKGIEGEIDPGLEGYLFPDTYEISPEDGLEDIVLKMQSNFNSKFSEEMKKDAKRPLSEIVIMASLLEKEVRTLEDKKLVSGLLWKRIEAGMRLQVDATVCYATGRKSSQLTKEELAIDSPYNTYKYKGLPPGPICSPGLESILAAVYPEDSDYWFYLSTPEGETIFSKNFSEHEKARRAYLK</sequence>
<keyword evidence="6 7" id="KW-0961">Cell wall biogenesis/degradation</keyword>
<dbReference type="NCBIfam" id="TIGR00247">
    <property type="entry name" value="endolytic transglycosylase MltG"/>
    <property type="match status" value="1"/>
</dbReference>
<dbReference type="HAMAP" id="MF_02065">
    <property type="entry name" value="MltG"/>
    <property type="match status" value="1"/>
</dbReference>
<dbReference type="Pfam" id="PF02618">
    <property type="entry name" value="YceG"/>
    <property type="match status" value="1"/>
</dbReference>
<keyword evidence="1 7" id="KW-1003">Cell membrane</keyword>
<comment type="similarity">
    <text evidence="7">Belongs to the transglycosylase MltG family.</text>
</comment>
<evidence type="ECO:0000256" key="4">
    <source>
        <dbReference type="ARBA" id="ARBA00023136"/>
    </source>
</evidence>
<dbReference type="GO" id="GO:0008932">
    <property type="term" value="F:lytic endotransglycosylase activity"/>
    <property type="evidence" value="ECO:0007669"/>
    <property type="project" value="UniProtKB-UniRule"/>
</dbReference>
<feature type="site" description="Important for catalytic activity" evidence="7">
    <location>
        <position position="196"/>
    </location>
</feature>
<protein>
    <recommendedName>
        <fullName evidence="7">Endolytic murein transglycosylase</fullName>
        <ecNumber evidence="7">4.2.2.29</ecNumber>
    </recommendedName>
    <alternativeName>
        <fullName evidence="7">Peptidoglycan lytic transglycosylase</fullName>
    </alternativeName>
    <alternativeName>
        <fullName evidence="7">Peptidoglycan polymerization terminase</fullName>
    </alternativeName>
</protein>
<evidence type="ECO:0000256" key="2">
    <source>
        <dbReference type="ARBA" id="ARBA00022692"/>
    </source>
</evidence>
<dbReference type="AlphaFoldDB" id="A0A1G2EMU2"/>
<keyword evidence="3 7" id="KW-1133">Transmembrane helix</keyword>
<dbReference type="Proteomes" id="UP000176326">
    <property type="component" value="Unassembled WGS sequence"/>
</dbReference>
<evidence type="ECO:0000313" key="8">
    <source>
        <dbReference type="EMBL" id="OGZ26862.1"/>
    </source>
</evidence>
<dbReference type="PANTHER" id="PTHR30518:SF2">
    <property type="entry name" value="ENDOLYTIC MUREIN TRANSGLYCOSYLASE"/>
    <property type="match status" value="1"/>
</dbReference>
<dbReference type="CDD" id="cd08010">
    <property type="entry name" value="MltG_like"/>
    <property type="match status" value="1"/>
</dbReference>
<evidence type="ECO:0000256" key="3">
    <source>
        <dbReference type="ARBA" id="ARBA00022989"/>
    </source>
</evidence>
<evidence type="ECO:0000256" key="7">
    <source>
        <dbReference type="HAMAP-Rule" id="MF_02065"/>
    </source>
</evidence>
<dbReference type="EC" id="4.2.2.29" evidence="7"/>
<gene>
    <name evidence="7" type="primary">mltG</name>
    <name evidence="8" type="ORF">A2427_00980</name>
</gene>
<dbReference type="InterPro" id="IPR003770">
    <property type="entry name" value="MLTG-like"/>
</dbReference>
<keyword evidence="4 7" id="KW-0472">Membrane</keyword>
<comment type="catalytic activity">
    <reaction evidence="7">
        <text>a peptidoglycan chain = a peptidoglycan chain with N-acetyl-1,6-anhydromuramyl-[peptide] at the reducing end + a peptidoglycan chain with N-acetylglucosamine at the non-reducing end.</text>
        <dbReference type="EC" id="4.2.2.29"/>
    </reaction>
</comment>
<dbReference type="GO" id="GO:0009252">
    <property type="term" value="P:peptidoglycan biosynthetic process"/>
    <property type="evidence" value="ECO:0007669"/>
    <property type="project" value="UniProtKB-UniRule"/>
</dbReference>
<keyword evidence="5 7" id="KW-0456">Lyase</keyword>
<organism evidence="8 9">
    <name type="scientific">Candidatus Nealsonbacteria bacterium RIFOXYC1_FULL_40_7</name>
    <dbReference type="NCBI Taxonomy" id="1801678"/>
    <lineage>
        <taxon>Bacteria</taxon>
        <taxon>Candidatus Nealsoniibacteriota</taxon>
    </lineage>
</organism>
<evidence type="ECO:0000313" key="9">
    <source>
        <dbReference type="Proteomes" id="UP000176326"/>
    </source>
</evidence>